<dbReference type="OrthoDB" id="2567806at2759"/>
<evidence type="ECO:0000313" key="4">
    <source>
        <dbReference type="Proteomes" id="UP000785200"/>
    </source>
</evidence>
<keyword evidence="4" id="KW-1185">Reference proteome</keyword>
<dbReference type="PANTHER" id="PTHR10927:SF2">
    <property type="entry name" value="RESTRICTION OF TELOMERE CAPPING PROTEIN 3"/>
    <property type="match status" value="1"/>
</dbReference>
<proteinExistence type="predicted"/>
<dbReference type="EMBL" id="VNKQ01000005">
    <property type="protein sequence ID" value="KAG0650939.1"/>
    <property type="molecule type" value="Genomic_DNA"/>
</dbReference>
<dbReference type="SUPFAM" id="SSF89895">
    <property type="entry name" value="FYSH domain"/>
    <property type="match status" value="1"/>
</dbReference>
<reference evidence="3" key="1">
    <citation type="submission" date="2019-07" db="EMBL/GenBank/DDBJ databases">
        <title>Hyphodiscus hymeniophilus genome sequencing and assembly.</title>
        <authorList>
            <person name="Kramer G."/>
            <person name="Nodwell J."/>
        </authorList>
    </citation>
    <scope>NUCLEOTIDE SEQUENCE</scope>
    <source>
        <strain evidence="3">ATCC 34498</strain>
    </source>
</reference>
<dbReference type="InterPro" id="IPR019783">
    <property type="entry name" value="SDO1/SBDS_N"/>
</dbReference>
<protein>
    <submittedName>
        <fullName evidence="3">Sdo1</fullName>
    </submittedName>
</protein>
<evidence type="ECO:0000256" key="1">
    <source>
        <dbReference type="SAM" id="MobiDB-lite"/>
    </source>
</evidence>
<comment type="caution">
    <text evidence="3">The sequence shown here is derived from an EMBL/GenBank/DDBJ whole genome shotgun (WGS) entry which is preliminary data.</text>
</comment>
<dbReference type="InterPro" id="IPR036786">
    <property type="entry name" value="Ribosome_mat_SBDS_N_sf"/>
</dbReference>
<dbReference type="Gene3D" id="3.30.1250.10">
    <property type="entry name" value="Ribosome maturation protein SBDS, N-terminal domain"/>
    <property type="match status" value="1"/>
</dbReference>
<dbReference type="InterPro" id="IPR039100">
    <property type="entry name" value="Sdo1/SBDS-like"/>
</dbReference>
<feature type="region of interest" description="Disordered" evidence="1">
    <location>
        <begin position="90"/>
        <end position="114"/>
    </location>
</feature>
<organism evidence="3 4">
    <name type="scientific">Hyphodiscus hymeniophilus</name>
    <dbReference type="NCBI Taxonomy" id="353542"/>
    <lineage>
        <taxon>Eukaryota</taxon>
        <taxon>Fungi</taxon>
        <taxon>Dikarya</taxon>
        <taxon>Ascomycota</taxon>
        <taxon>Pezizomycotina</taxon>
        <taxon>Leotiomycetes</taxon>
        <taxon>Helotiales</taxon>
        <taxon>Hyphodiscaceae</taxon>
        <taxon>Hyphodiscus</taxon>
    </lineage>
</organism>
<dbReference type="Proteomes" id="UP000785200">
    <property type="component" value="Unassembled WGS sequence"/>
</dbReference>
<evidence type="ECO:0000259" key="2">
    <source>
        <dbReference type="Pfam" id="PF01172"/>
    </source>
</evidence>
<evidence type="ECO:0000313" key="3">
    <source>
        <dbReference type="EMBL" id="KAG0650939.1"/>
    </source>
</evidence>
<name>A0A9P7AZD3_9HELO</name>
<accession>A0A9P7AZD3</accession>
<dbReference type="Pfam" id="PF01172">
    <property type="entry name" value="SBDS_N"/>
    <property type="match status" value="1"/>
</dbReference>
<dbReference type="AlphaFoldDB" id="A0A9P7AZD3"/>
<sequence>MTKGEAQQTKVHFKGKEDDFIVFVDDAKALKDWKSDKSIPLTQFVGSFKVFVSHKHGAQGQLDSASKSTLENEFGSAKEDEVIIQILEKGTVQESEFPERQGNKNDSMGSRGGH</sequence>
<dbReference type="PANTHER" id="PTHR10927">
    <property type="entry name" value="RIBOSOME MATURATION PROTEIN SBDS"/>
    <property type="match status" value="1"/>
</dbReference>
<feature type="domain" description="Ribosome maturation protein SDO1/SBDS N-terminal" evidence="2">
    <location>
        <begin position="8"/>
        <end position="99"/>
    </location>
</feature>
<gene>
    <name evidence="3" type="ORF">D0Z07_2561</name>
</gene>